<name>A0ACB6G2Q5_9PLEO</name>
<accession>A0ACB6G2Q5</accession>
<dbReference type="EMBL" id="PDWZ02000001">
    <property type="protein sequence ID" value="KAB2111002.1"/>
    <property type="molecule type" value="Genomic_DNA"/>
</dbReference>
<keyword evidence="2" id="KW-1185">Reference proteome</keyword>
<sequence>MLYDTSFMNNEPSTIVNTDLQTALSPFFYDKNGTFPLKIGNATQAEIPLVCPTSRCEWPPYETLAVCSACEDVSHLLDYACLNMSMDWIKNSSGLGTGASFPNGTACGYFLNATSENPVFMSGFRVENGSDSLHGETLLMRTLPLVTNPSRHSLYGGTINFKHIQHPILDALIVSSSDGTVGSVYAKTPPVAQECMLSWCVETLRSSYDSGDYEEQVVETSMNTTSAEWPWWTQDYPEQQMTLTEFRTNISIFPPSAKSGAIPFGVSNETFLDLVIIFDEIFPSLITVADATAPPFVKIRTAAVDNVYSRLVQFSPWLAPNNVAFHMQRMARTMTNVIRSDTNSNELVVGIAQALETYVAVHWAWLTFPLVMLCLSIIFLVATMLKTSSSNHDDVGIWKTSAMPTLMYGLPQDMQRDIIATTSSGGSSHGGSHKVRIRLLPKQGWRVSGQVQLPPKVPPGFI</sequence>
<dbReference type="Proteomes" id="UP000293547">
    <property type="component" value="Unassembled WGS sequence"/>
</dbReference>
<evidence type="ECO:0000313" key="1">
    <source>
        <dbReference type="EMBL" id="KAB2111002.1"/>
    </source>
</evidence>
<gene>
    <name evidence="1" type="ORF">AG0111_0g1819</name>
</gene>
<reference evidence="1 2" key="1">
    <citation type="journal article" date="2019" name="bioRxiv">
        <title>Genomics, evolutionary history and diagnostics of the Alternaria alternata species group including apple and Asian pear pathotypes.</title>
        <authorList>
            <person name="Armitage A.D."/>
            <person name="Cockerton H.M."/>
            <person name="Sreenivasaprasad S."/>
            <person name="Woodhall J.W."/>
            <person name="Lane C.R."/>
            <person name="Harrison R.J."/>
            <person name="Clarkson J.P."/>
        </authorList>
    </citation>
    <scope>NUCLEOTIDE SEQUENCE [LARGE SCALE GENOMIC DNA]</scope>
    <source>
        <strain evidence="1 2">FERA 650</strain>
    </source>
</reference>
<comment type="caution">
    <text evidence="1">The sequence shown here is derived from an EMBL/GenBank/DDBJ whole genome shotgun (WGS) entry which is preliminary data.</text>
</comment>
<proteinExistence type="predicted"/>
<evidence type="ECO:0000313" key="2">
    <source>
        <dbReference type="Proteomes" id="UP000293547"/>
    </source>
</evidence>
<protein>
    <submittedName>
        <fullName evidence="1">Uncharacterized protein</fullName>
    </submittedName>
</protein>
<organism evidence="1 2">
    <name type="scientific">Alternaria gaisen</name>
    <dbReference type="NCBI Taxonomy" id="167740"/>
    <lineage>
        <taxon>Eukaryota</taxon>
        <taxon>Fungi</taxon>
        <taxon>Dikarya</taxon>
        <taxon>Ascomycota</taxon>
        <taxon>Pezizomycotina</taxon>
        <taxon>Dothideomycetes</taxon>
        <taxon>Pleosporomycetidae</taxon>
        <taxon>Pleosporales</taxon>
        <taxon>Pleosporineae</taxon>
        <taxon>Pleosporaceae</taxon>
        <taxon>Alternaria</taxon>
        <taxon>Alternaria sect. Alternaria</taxon>
    </lineage>
</organism>